<feature type="compositionally biased region" description="Basic and acidic residues" evidence="1">
    <location>
        <begin position="14"/>
        <end position="24"/>
    </location>
</feature>
<dbReference type="AlphaFoldDB" id="A0A3S4ZV38"/>
<gene>
    <name evidence="2" type="ORF">PXEA_LOCUS6230</name>
</gene>
<keyword evidence="3" id="KW-1185">Reference proteome</keyword>
<accession>A0A3S4ZV38</accession>
<dbReference type="EMBL" id="CAAALY010015847">
    <property type="protein sequence ID" value="VEL12790.1"/>
    <property type="molecule type" value="Genomic_DNA"/>
</dbReference>
<feature type="region of interest" description="Disordered" evidence="1">
    <location>
        <begin position="214"/>
        <end position="239"/>
    </location>
</feature>
<organism evidence="2 3">
    <name type="scientific">Protopolystoma xenopodis</name>
    <dbReference type="NCBI Taxonomy" id="117903"/>
    <lineage>
        <taxon>Eukaryota</taxon>
        <taxon>Metazoa</taxon>
        <taxon>Spiralia</taxon>
        <taxon>Lophotrochozoa</taxon>
        <taxon>Platyhelminthes</taxon>
        <taxon>Monogenea</taxon>
        <taxon>Polyopisthocotylea</taxon>
        <taxon>Polystomatidea</taxon>
        <taxon>Polystomatidae</taxon>
        <taxon>Protopolystoma</taxon>
    </lineage>
</organism>
<reference evidence="2" key="1">
    <citation type="submission" date="2018-11" db="EMBL/GenBank/DDBJ databases">
        <authorList>
            <consortium name="Pathogen Informatics"/>
        </authorList>
    </citation>
    <scope>NUCLEOTIDE SEQUENCE</scope>
</reference>
<name>A0A3S4ZV38_9PLAT</name>
<evidence type="ECO:0000313" key="2">
    <source>
        <dbReference type="EMBL" id="VEL12790.1"/>
    </source>
</evidence>
<feature type="compositionally biased region" description="Polar residues" evidence="1">
    <location>
        <begin position="230"/>
        <end position="239"/>
    </location>
</feature>
<evidence type="ECO:0000313" key="3">
    <source>
        <dbReference type="Proteomes" id="UP000784294"/>
    </source>
</evidence>
<evidence type="ECO:0000256" key="1">
    <source>
        <dbReference type="SAM" id="MobiDB-lite"/>
    </source>
</evidence>
<sequence>MWSVGGGGRLTSEQADKWRRTEARGRAGRAERAAVCRVGLMCAAESTSGQGSRACYRWLAADGGAECRLLIGRLRIASTPAHSSVDLSVRDSLAGIIRYVCPVPGRLSALLACTLPAYPRAYLPARRASVDGQISPISGLSIRGPSEPIAQTRRLRSAAGRRLAQPVGSSDESTSAWLLAPRLDHLFIRPDDGVRPEGVESRRLIRLLWPRVPSQMGTRGRPERGGNALKPTQDQTKLS</sequence>
<dbReference type="Proteomes" id="UP000784294">
    <property type="component" value="Unassembled WGS sequence"/>
</dbReference>
<proteinExistence type="predicted"/>
<comment type="caution">
    <text evidence="2">The sequence shown here is derived from an EMBL/GenBank/DDBJ whole genome shotgun (WGS) entry which is preliminary data.</text>
</comment>
<feature type="region of interest" description="Disordered" evidence="1">
    <location>
        <begin position="1"/>
        <end position="24"/>
    </location>
</feature>
<protein>
    <submittedName>
        <fullName evidence="2">Uncharacterized protein</fullName>
    </submittedName>
</protein>